<comment type="pathway">
    <text evidence="2 11">Cofactor biosynthesis; (R)-pantothenate biosynthesis; (R)-pantoate from 3-methyl-2-oxobutanoate: step 2/2.</text>
</comment>
<dbReference type="EMBL" id="FXAZ01000001">
    <property type="protein sequence ID" value="SMG13249.1"/>
    <property type="molecule type" value="Genomic_DNA"/>
</dbReference>
<evidence type="ECO:0000256" key="7">
    <source>
        <dbReference type="ARBA" id="ARBA00022857"/>
    </source>
</evidence>
<keyword evidence="15" id="KW-1185">Reference proteome</keyword>
<dbReference type="PANTHER" id="PTHR43765:SF2">
    <property type="entry name" value="2-DEHYDROPANTOATE 2-REDUCTASE"/>
    <property type="match status" value="1"/>
</dbReference>
<dbReference type="InterPro" id="IPR013752">
    <property type="entry name" value="KPA_reductase"/>
</dbReference>
<evidence type="ECO:0000313" key="14">
    <source>
        <dbReference type="EMBL" id="SMG13249.1"/>
    </source>
</evidence>
<evidence type="ECO:0000256" key="9">
    <source>
        <dbReference type="ARBA" id="ARBA00032024"/>
    </source>
</evidence>
<dbReference type="InterPro" id="IPR008927">
    <property type="entry name" value="6-PGluconate_DH-like_C_sf"/>
</dbReference>
<dbReference type="FunFam" id="1.10.1040.10:FF:000017">
    <property type="entry name" value="2-dehydropantoate 2-reductase"/>
    <property type="match status" value="1"/>
</dbReference>
<protein>
    <recommendedName>
        <fullName evidence="5 11">2-dehydropantoate 2-reductase</fullName>
        <ecNumber evidence="4 11">1.1.1.169</ecNumber>
    </recommendedName>
    <alternativeName>
        <fullName evidence="9 11">Ketopantoate reductase</fullName>
    </alternativeName>
</protein>
<comment type="catalytic activity">
    <reaction evidence="10 11">
        <text>(R)-pantoate + NADP(+) = 2-dehydropantoate + NADPH + H(+)</text>
        <dbReference type="Rhea" id="RHEA:16233"/>
        <dbReference type="ChEBI" id="CHEBI:11561"/>
        <dbReference type="ChEBI" id="CHEBI:15378"/>
        <dbReference type="ChEBI" id="CHEBI:15980"/>
        <dbReference type="ChEBI" id="CHEBI:57783"/>
        <dbReference type="ChEBI" id="CHEBI:58349"/>
        <dbReference type="EC" id="1.1.1.169"/>
    </reaction>
</comment>
<dbReference type="PRINTS" id="PR00411">
    <property type="entry name" value="PNDRDTASEI"/>
</dbReference>
<evidence type="ECO:0000256" key="3">
    <source>
        <dbReference type="ARBA" id="ARBA00007870"/>
    </source>
</evidence>
<dbReference type="GO" id="GO:0008677">
    <property type="term" value="F:2-dehydropantoate 2-reductase activity"/>
    <property type="evidence" value="ECO:0007669"/>
    <property type="project" value="UniProtKB-EC"/>
</dbReference>
<dbReference type="RefSeq" id="WP_085492658.1">
    <property type="nucleotide sequence ID" value="NZ_FXAZ01000001.1"/>
</dbReference>
<dbReference type="OrthoDB" id="9800163at2"/>
<dbReference type="AlphaFoldDB" id="A0A1X7IGC0"/>
<evidence type="ECO:0000256" key="2">
    <source>
        <dbReference type="ARBA" id="ARBA00004994"/>
    </source>
</evidence>
<dbReference type="SUPFAM" id="SSF48179">
    <property type="entry name" value="6-phosphogluconate dehydrogenase C-terminal domain-like"/>
    <property type="match status" value="1"/>
</dbReference>
<reference evidence="14 15" key="1">
    <citation type="submission" date="2017-04" db="EMBL/GenBank/DDBJ databases">
        <authorList>
            <person name="Afonso C.L."/>
            <person name="Miller P.J."/>
            <person name="Scott M.A."/>
            <person name="Spackman E."/>
            <person name="Goraichik I."/>
            <person name="Dimitrov K.M."/>
            <person name="Suarez D.L."/>
            <person name="Swayne D.E."/>
        </authorList>
    </citation>
    <scope>NUCLEOTIDE SEQUENCE [LARGE SCALE GENOMIC DNA]</scope>
    <source>
        <strain evidence="14 15">11</strain>
    </source>
</reference>
<comment type="function">
    <text evidence="1 11">Catalyzes the NADPH-dependent reduction of ketopantoate into pantoic acid.</text>
</comment>
<evidence type="ECO:0000313" key="15">
    <source>
        <dbReference type="Proteomes" id="UP000193834"/>
    </source>
</evidence>
<keyword evidence="8 11" id="KW-0560">Oxidoreductase</keyword>
<dbReference type="SUPFAM" id="SSF51735">
    <property type="entry name" value="NAD(P)-binding Rossmann-fold domains"/>
    <property type="match status" value="1"/>
</dbReference>
<evidence type="ECO:0000259" key="12">
    <source>
        <dbReference type="Pfam" id="PF02558"/>
    </source>
</evidence>
<evidence type="ECO:0000256" key="11">
    <source>
        <dbReference type="RuleBase" id="RU362068"/>
    </source>
</evidence>
<feature type="domain" description="Ketopantoate reductase N-terminal" evidence="12">
    <location>
        <begin position="4"/>
        <end position="161"/>
    </location>
</feature>
<evidence type="ECO:0000256" key="1">
    <source>
        <dbReference type="ARBA" id="ARBA00002919"/>
    </source>
</evidence>
<organism evidence="14 15">
    <name type="scientific">Paenibacillus aquistagni</name>
    <dbReference type="NCBI Taxonomy" id="1852522"/>
    <lineage>
        <taxon>Bacteria</taxon>
        <taxon>Bacillati</taxon>
        <taxon>Bacillota</taxon>
        <taxon>Bacilli</taxon>
        <taxon>Bacillales</taxon>
        <taxon>Paenibacillaceae</taxon>
        <taxon>Paenibacillus</taxon>
    </lineage>
</organism>
<name>A0A1X7IGC0_9BACL</name>
<dbReference type="InterPro" id="IPR036291">
    <property type="entry name" value="NAD(P)-bd_dom_sf"/>
</dbReference>
<dbReference type="InterPro" id="IPR050838">
    <property type="entry name" value="Ketopantoate_reductase"/>
</dbReference>
<evidence type="ECO:0000256" key="10">
    <source>
        <dbReference type="ARBA" id="ARBA00048793"/>
    </source>
</evidence>
<evidence type="ECO:0000256" key="6">
    <source>
        <dbReference type="ARBA" id="ARBA00022655"/>
    </source>
</evidence>
<accession>A0A1X7IGC0</accession>
<comment type="similarity">
    <text evidence="3 11">Belongs to the ketopantoate reductase family.</text>
</comment>
<dbReference type="InterPro" id="IPR003710">
    <property type="entry name" value="ApbA"/>
</dbReference>
<gene>
    <name evidence="14" type="ORF">SAMN06295960_0382</name>
</gene>
<dbReference type="PANTHER" id="PTHR43765">
    <property type="entry name" value="2-DEHYDROPANTOATE 2-REDUCTASE-RELATED"/>
    <property type="match status" value="1"/>
</dbReference>
<dbReference type="STRING" id="1852522.SAMN06295960_0382"/>
<dbReference type="InterPro" id="IPR013332">
    <property type="entry name" value="KPR_N"/>
</dbReference>
<dbReference type="Proteomes" id="UP000193834">
    <property type="component" value="Unassembled WGS sequence"/>
</dbReference>
<evidence type="ECO:0000259" key="13">
    <source>
        <dbReference type="Pfam" id="PF08546"/>
    </source>
</evidence>
<dbReference type="EC" id="1.1.1.169" evidence="4 11"/>
<dbReference type="Gene3D" id="1.10.1040.10">
    <property type="entry name" value="N-(1-d-carboxylethyl)-l-norvaline Dehydrogenase, domain 2"/>
    <property type="match status" value="1"/>
</dbReference>
<dbReference type="Pfam" id="PF08546">
    <property type="entry name" value="ApbA_C"/>
    <property type="match status" value="1"/>
</dbReference>
<dbReference type="GO" id="GO:0050661">
    <property type="term" value="F:NADP binding"/>
    <property type="evidence" value="ECO:0007669"/>
    <property type="project" value="TreeGrafter"/>
</dbReference>
<dbReference type="UniPathway" id="UPA00028">
    <property type="reaction ID" value="UER00004"/>
</dbReference>
<proteinExistence type="inferred from homology"/>
<keyword evidence="6 11" id="KW-0566">Pantothenate biosynthesis</keyword>
<evidence type="ECO:0000256" key="4">
    <source>
        <dbReference type="ARBA" id="ARBA00013014"/>
    </source>
</evidence>
<dbReference type="GO" id="GO:0015940">
    <property type="term" value="P:pantothenate biosynthetic process"/>
    <property type="evidence" value="ECO:0007669"/>
    <property type="project" value="UniProtKB-UniPathway"/>
</dbReference>
<keyword evidence="7 11" id="KW-0521">NADP</keyword>
<sequence>MRIDIVGAGSIGLLLAAVLRKSGQEVRVWTRTKEQAVRISSSGIKLHELDEQAYRIDGVEALPLDEAPDILRTRQERLQCLFLVVKQTHIDQRLIDMLGRMPLAANGVVVCFQNGVGHMEKLARAVPAEALLRAVTTEAAKRTSSHEVWHTGTGSIMIEDSDELTPERKLQLIKLDKQLNDAGFSSFLSNHIQDIIYRKLLVNAVINPLTALLRIPNGLLLEGQERQDLMRAVYEEVAMIYAREGIHLNEDDWQHLINVCQQTAMNTSSMLADVQAGRKTEIDAITGAIIRMAEQHQIDVPLQRVLYQLIQAVQSA</sequence>
<evidence type="ECO:0000256" key="5">
    <source>
        <dbReference type="ARBA" id="ARBA00019465"/>
    </source>
</evidence>
<dbReference type="GO" id="GO:0005737">
    <property type="term" value="C:cytoplasm"/>
    <property type="evidence" value="ECO:0007669"/>
    <property type="project" value="TreeGrafter"/>
</dbReference>
<dbReference type="InterPro" id="IPR013328">
    <property type="entry name" value="6PGD_dom2"/>
</dbReference>
<dbReference type="NCBIfam" id="TIGR00745">
    <property type="entry name" value="apbA_panE"/>
    <property type="match status" value="1"/>
</dbReference>
<feature type="domain" description="Ketopantoate reductase C-terminal" evidence="13">
    <location>
        <begin position="192"/>
        <end position="314"/>
    </location>
</feature>
<evidence type="ECO:0000256" key="8">
    <source>
        <dbReference type="ARBA" id="ARBA00023002"/>
    </source>
</evidence>
<dbReference type="Gene3D" id="3.40.50.720">
    <property type="entry name" value="NAD(P)-binding Rossmann-like Domain"/>
    <property type="match status" value="1"/>
</dbReference>
<dbReference type="Pfam" id="PF02558">
    <property type="entry name" value="ApbA"/>
    <property type="match status" value="1"/>
</dbReference>